<keyword evidence="2" id="KW-0812">Transmembrane</keyword>
<keyword evidence="3" id="KW-0732">Signal</keyword>
<keyword evidence="2" id="KW-0472">Membrane</keyword>
<protein>
    <submittedName>
        <fullName evidence="4">Uncharacterized protein</fullName>
    </submittedName>
</protein>
<dbReference type="Proteomes" id="UP000652761">
    <property type="component" value="Unassembled WGS sequence"/>
</dbReference>
<feature type="transmembrane region" description="Helical" evidence="2">
    <location>
        <begin position="221"/>
        <end position="243"/>
    </location>
</feature>
<feature type="transmembrane region" description="Helical" evidence="2">
    <location>
        <begin position="250"/>
        <end position="268"/>
    </location>
</feature>
<feature type="transmembrane region" description="Helical" evidence="2">
    <location>
        <begin position="176"/>
        <end position="209"/>
    </location>
</feature>
<feature type="transmembrane region" description="Helical" evidence="2">
    <location>
        <begin position="101"/>
        <end position="121"/>
    </location>
</feature>
<evidence type="ECO:0000256" key="3">
    <source>
        <dbReference type="SAM" id="SignalP"/>
    </source>
</evidence>
<evidence type="ECO:0000256" key="2">
    <source>
        <dbReference type="SAM" id="Phobius"/>
    </source>
</evidence>
<feature type="transmembrane region" description="Helical" evidence="2">
    <location>
        <begin position="133"/>
        <end position="155"/>
    </location>
</feature>
<keyword evidence="5" id="KW-1185">Reference proteome</keyword>
<dbReference type="OrthoDB" id="1869137at2759"/>
<dbReference type="Gene3D" id="1.20.1250.20">
    <property type="entry name" value="MFS general substrate transporter like domains"/>
    <property type="match status" value="1"/>
</dbReference>
<reference evidence="4" key="1">
    <citation type="submission" date="2017-07" db="EMBL/GenBank/DDBJ databases">
        <title>Taro Niue Genome Assembly and Annotation.</title>
        <authorList>
            <person name="Atibalentja N."/>
            <person name="Keating K."/>
            <person name="Fields C.J."/>
        </authorList>
    </citation>
    <scope>NUCLEOTIDE SEQUENCE</scope>
    <source>
        <strain evidence="4">Niue_2</strain>
        <tissue evidence="4">Leaf</tissue>
    </source>
</reference>
<evidence type="ECO:0000256" key="1">
    <source>
        <dbReference type="SAM" id="MobiDB-lite"/>
    </source>
</evidence>
<dbReference type="PANTHER" id="PTHR37891">
    <property type="entry name" value="OS06G0113900 PROTEIN"/>
    <property type="match status" value="1"/>
</dbReference>
<name>A0A843WTT4_COLES</name>
<dbReference type="InterPro" id="IPR036259">
    <property type="entry name" value="MFS_trans_sf"/>
</dbReference>
<dbReference type="SUPFAM" id="SSF103473">
    <property type="entry name" value="MFS general substrate transporter"/>
    <property type="match status" value="1"/>
</dbReference>
<feature type="chain" id="PRO_5033016870" evidence="3">
    <location>
        <begin position="21"/>
        <end position="414"/>
    </location>
</feature>
<evidence type="ECO:0000313" key="5">
    <source>
        <dbReference type="Proteomes" id="UP000652761"/>
    </source>
</evidence>
<organism evidence="4 5">
    <name type="scientific">Colocasia esculenta</name>
    <name type="common">Wild taro</name>
    <name type="synonym">Arum esculentum</name>
    <dbReference type="NCBI Taxonomy" id="4460"/>
    <lineage>
        <taxon>Eukaryota</taxon>
        <taxon>Viridiplantae</taxon>
        <taxon>Streptophyta</taxon>
        <taxon>Embryophyta</taxon>
        <taxon>Tracheophyta</taxon>
        <taxon>Spermatophyta</taxon>
        <taxon>Magnoliopsida</taxon>
        <taxon>Liliopsida</taxon>
        <taxon>Araceae</taxon>
        <taxon>Aroideae</taxon>
        <taxon>Colocasieae</taxon>
        <taxon>Colocasia</taxon>
    </lineage>
</organism>
<comment type="caution">
    <text evidence="4">The sequence shown here is derived from an EMBL/GenBank/DDBJ whole genome shotgun (WGS) entry which is preliminary data.</text>
</comment>
<gene>
    <name evidence="4" type="ORF">Taro_044141</name>
</gene>
<evidence type="ECO:0000313" key="4">
    <source>
        <dbReference type="EMBL" id="MQM11236.1"/>
    </source>
</evidence>
<feature type="compositionally biased region" description="Basic and acidic residues" evidence="1">
    <location>
        <begin position="372"/>
        <end position="407"/>
    </location>
</feature>
<feature type="region of interest" description="Disordered" evidence="1">
    <location>
        <begin position="372"/>
        <end position="414"/>
    </location>
</feature>
<dbReference type="PANTHER" id="PTHR37891:SF1">
    <property type="entry name" value="OS06G0113900 PROTEIN"/>
    <property type="match status" value="1"/>
</dbReference>
<sequence length="414" mass="44410">MSWAAGALLAIPALVPSAWSLDHGGSQSVLGAATVAGGFFCLLTGFFKTRWVFPVYIVAIAAADTVAGAAHGRHLGVMVRGLTARRGHHHFERRRSLTSMLFMHATAAGCLGAAIIAAFTYHMLRRSDHHTSLWVVSIFSGLLWFAGMAHAFTTVQTGTAPSRRRDHGKLAHVLEIFHYPHAVGSLVGIFLSSSSSMCIFIGGILYVFGQLCMKPVSLLSLWMIYFIFPVVSLPAVHVLQLVLRADAVRMQLLGFFMSAVTAGAGFYYRGSNWHRAHVLLAALLQSTASGTLHAFGRVLTLDCSPAGGEGAFSTWASWVRTAGSCAGFALASVYPGDVGKTFGMSFCAVVLGSCVLVFGNVSHERGVEAAGHVEEEAPDQESFHGLEEKGRQGRRHVSEPSHEKLEDNDGIQQV</sequence>
<feature type="transmembrane region" description="Helical" evidence="2">
    <location>
        <begin position="342"/>
        <end position="361"/>
    </location>
</feature>
<accession>A0A843WTT4</accession>
<feature type="transmembrane region" description="Helical" evidence="2">
    <location>
        <begin position="30"/>
        <end position="47"/>
    </location>
</feature>
<keyword evidence="2" id="KW-1133">Transmembrane helix</keyword>
<dbReference type="EMBL" id="NMUH01004912">
    <property type="protein sequence ID" value="MQM11236.1"/>
    <property type="molecule type" value="Genomic_DNA"/>
</dbReference>
<dbReference type="AlphaFoldDB" id="A0A843WTT4"/>
<proteinExistence type="predicted"/>
<feature type="signal peptide" evidence="3">
    <location>
        <begin position="1"/>
        <end position="20"/>
    </location>
</feature>